<dbReference type="InterPro" id="IPR036291">
    <property type="entry name" value="NAD(P)-bd_dom_sf"/>
</dbReference>
<dbReference type="InterPro" id="IPR016040">
    <property type="entry name" value="NAD(P)-bd_dom"/>
</dbReference>
<dbReference type="AlphaFoldDB" id="A0A6I4I8H0"/>
<dbReference type="EMBL" id="WQLA01000003">
    <property type="protein sequence ID" value="MVN91545.1"/>
    <property type="molecule type" value="Genomic_DNA"/>
</dbReference>
<dbReference type="SUPFAM" id="SSF51735">
    <property type="entry name" value="NAD(P)-binding Rossmann-fold domains"/>
    <property type="match status" value="1"/>
</dbReference>
<sequence length="276" mass="30494">MKYISILGCGWYGLPLAKALCKQGYVVKGSTTTPSKIEVLNSEGINPFVIDLNGDNVPADSDFFNCDLLIISIPPKLRKGEHEQYLSKIKSLVNAIQTKLIKSIIFISSTGVYPEVNGELSELSDIEPDTLSGKTLLSAENILRDALADKLTVIRFAGLVGPGRNPGRFFAGKENIANGQAPINLIHLDDCIEITMAIISNNLYGYTINACTPHHPTKSDFYTKAAANVNLPLPQFKDELEGWKIIKCVKIEELLNYQFKVNDWNDYLKTDSSKIL</sequence>
<dbReference type="PANTHER" id="PTHR48079:SF6">
    <property type="entry name" value="NAD(P)-BINDING DOMAIN-CONTAINING PROTEIN-RELATED"/>
    <property type="match status" value="1"/>
</dbReference>
<organism evidence="2 3">
    <name type="scientific">Mucilaginibacter aquatilis</name>
    <dbReference type="NCBI Taxonomy" id="1517760"/>
    <lineage>
        <taxon>Bacteria</taxon>
        <taxon>Pseudomonadati</taxon>
        <taxon>Bacteroidota</taxon>
        <taxon>Sphingobacteriia</taxon>
        <taxon>Sphingobacteriales</taxon>
        <taxon>Sphingobacteriaceae</taxon>
        <taxon>Mucilaginibacter</taxon>
    </lineage>
</organism>
<dbReference type="GO" id="GO:0004029">
    <property type="term" value="F:aldehyde dehydrogenase (NAD+) activity"/>
    <property type="evidence" value="ECO:0007669"/>
    <property type="project" value="TreeGrafter"/>
</dbReference>
<evidence type="ECO:0000313" key="2">
    <source>
        <dbReference type="EMBL" id="MVN91545.1"/>
    </source>
</evidence>
<dbReference type="GO" id="GO:0005737">
    <property type="term" value="C:cytoplasm"/>
    <property type="evidence" value="ECO:0007669"/>
    <property type="project" value="TreeGrafter"/>
</dbReference>
<dbReference type="RefSeq" id="WP_157541842.1">
    <property type="nucleotide sequence ID" value="NZ_WQLA01000003.1"/>
</dbReference>
<accession>A0A6I4I8H0</accession>
<gene>
    <name evidence="2" type="ORF">GO816_10455</name>
</gene>
<dbReference type="InterPro" id="IPR051783">
    <property type="entry name" value="NAD(P)-dependent_oxidoreduct"/>
</dbReference>
<dbReference type="CDD" id="cd05266">
    <property type="entry name" value="SDR_a4"/>
    <property type="match status" value="1"/>
</dbReference>
<keyword evidence="3" id="KW-1185">Reference proteome</keyword>
<dbReference type="OrthoDB" id="751203at2"/>
<comment type="caution">
    <text evidence="2">The sequence shown here is derived from an EMBL/GenBank/DDBJ whole genome shotgun (WGS) entry which is preliminary data.</text>
</comment>
<dbReference type="Proteomes" id="UP000434850">
    <property type="component" value="Unassembled WGS sequence"/>
</dbReference>
<dbReference type="PANTHER" id="PTHR48079">
    <property type="entry name" value="PROTEIN YEEZ"/>
    <property type="match status" value="1"/>
</dbReference>
<protein>
    <submittedName>
        <fullName evidence="2">NAD(P)H-binding protein</fullName>
    </submittedName>
</protein>
<name>A0A6I4I8H0_9SPHI</name>
<evidence type="ECO:0000313" key="3">
    <source>
        <dbReference type="Proteomes" id="UP000434850"/>
    </source>
</evidence>
<dbReference type="Gene3D" id="3.40.50.720">
    <property type="entry name" value="NAD(P)-binding Rossmann-like Domain"/>
    <property type="match status" value="1"/>
</dbReference>
<feature type="domain" description="NAD(P)-binding" evidence="1">
    <location>
        <begin position="10"/>
        <end position="165"/>
    </location>
</feature>
<dbReference type="Pfam" id="PF13460">
    <property type="entry name" value="NAD_binding_10"/>
    <property type="match status" value="1"/>
</dbReference>
<reference evidence="2 3" key="1">
    <citation type="submission" date="2019-12" db="EMBL/GenBank/DDBJ databases">
        <title>Mucilaginibacter sp. HME9299 genome sequencing and assembly.</title>
        <authorList>
            <person name="Kang H."/>
            <person name="Kim H."/>
            <person name="Joh K."/>
        </authorList>
    </citation>
    <scope>NUCLEOTIDE SEQUENCE [LARGE SCALE GENOMIC DNA]</scope>
    <source>
        <strain evidence="2 3">HME9299</strain>
    </source>
</reference>
<proteinExistence type="predicted"/>
<evidence type="ECO:0000259" key="1">
    <source>
        <dbReference type="Pfam" id="PF13460"/>
    </source>
</evidence>